<evidence type="ECO:0000256" key="1">
    <source>
        <dbReference type="SAM" id="Phobius"/>
    </source>
</evidence>
<evidence type="ECO:0000313" key="4">
    <source>
        <dbReference type="Proteomes" id="UP000037269"/>
    </source>
</evidence>
<keyword evidence="4" id="KW-1185">Reference proteome</keyword>
<feature type="transmembrane region" description="Helical" evidence="1">
    <location>
        <begin position="72"/>
        <end position="93"/>
    </location>
</feature>
<feature type="transmembrane region" description="Helical" evidence="1">
    <location>
        <begin position="157"/>
        <end position="178"/>
    </location>
</feature>
<dbReference type="EMBL" id="LGUG01000013">
    <property type="protein sequence ID" value="KON84317.1"/>
    <property type="molecule type" value="Genomic_DNA"/>
</dbReference>
<dbReference type="GeneID" id="42309510"/>
<dbReference type="PATRIC" id="fig|47500.12.peg.6471"/>
<feature type="transmembrane region" description="Helical" evidence="1">
    <location>
        <begin position="185"/>
        <end position="204"/>
    </location>
</feature>
<reference evidence="3 5" key="2">
    <citation type="submission" date="2016-10" db="EMBL/GenBank/DDBJ databases">
        <authorList>
            <person name="de Groot N.N."/>
        </authorList>
    </citation>
    <scope>NUCLEOTIDE SEQUENCE [LARGE SCALE GENOMIC DNA]</scope>
    <source>
        <strain evidence="3 5">DSM 2895</strain>
    </source>
</reference>
<protein>
    <submittedName>
        <fullName evidence="3">ABC-2 family transporter protein</fullName>
    </submittedName>
</protein>
<feature type="transmembrane region" description="Helical" evidence="1">
    <location>
        <begin position="20"/>
        <end position="40"/>
    </location>
</feature>
<accession>A0A0D1XVU4</accession>
<feature type="transmembrane region" description="Helical" evidence="1">
    <location>
        <begin position="265"/>
        <end position="282"/>
    </location>
</feature>
<proteinExistence type="predicted"/>
<evidence type="ECO:0000313" key="3">
    <source>
        <dbReference type="EMBL" id="SDI85437.1"/>
    </source>
</evidence>
<dbReference type="EMBL" id="FNED01000008">
    <property type="protein sequence ID" value="SDI85437.1"/>
    <property type="molecule type" value="Genomic_DNA"/>
</dbReference>
<feature type="transmembrane region" description="Helical" evidence="1">
    <location>
        <begin position="114"/>
        <end position="137"/>
    </location>
</feature>
<gene>
    <name evidence="2" type="ORF">AF333_30780</name>
    <name evidence="3" type="ORF">SAMN04487909_108175</name>
</gene>
<evidence type="ECO:0000313" key="2">
    <source>
        <dbReference type="EMBL" id="KON84317.1"/>
    </source>
</evidence>
<dbReference type="GO" id="GO:0005886">
    <property type="term" value="C:plasma membrane"/>
    <property type="evidence" value="ECO:0007669"/>
    <property type="project" value="UniProtKB-SubCell"/>
</dbReference>
<dbReference type="PANTHER" id="PTHR43471">
    <property type="entry name" value="ABC TRANSPORTER PERMEASE"/>
    <property type="match status" value="1"/>
</dbReference>
<keyword evidence="1" id="KW-1133">Transmembrane helix</keyword>
<dbReference type="RefSeq" id="WP_043065793.1">
    <property type="nucleotide sequence ID" value="NZ_BJOA01000103.1"/>
</dbReference>
<dbReference type="Proteomes" id="UP000182836">
    <property type="component" value="Unassembled WGS sequence"/>
</dbReference>
<dbReference type="STRING" id="47500.AF333_30780"/>
<name>A0A0D1XVU4_ANEMI</name>
<evidence type="ECO:0000313" key="5">
    <source>
        <dbReference type="Proteomes" id="UP000182836"/>
    </source>
</evidence>
<dbReference type="GO" id="GO:0140359">
    <property type="term" value="F:ABC-type transporter activity"/>
    <property type="evidence" value="ECO:0007669"/>
    <property type="project" value="InterPro"/>
</dbReference>
<reference evidence="2 4" key="1">
    <citation type="submission" date="2015-07" db="EMBL/GenBank/DDBJ databases">
        <title>Fjat-14205 dsm 2895.</title>
        <authorList>
            <person name="Liu B."/>
            <person name="Wang J."/>
            <person name="Zhu Y."/>
            <person name="Liu G."/>
            <person name="Chen Q."/>
            <person name="Chen Z."/>
            <person name="Lan J."/>
            <person name="Che J."/>
            <person name="Ge C."/>
            <person name="Shi H."/>
            <person name="Pan Z."/>
            <person name="Liu X."/>
        </authorList>
    </citation>
    <scope>NUCLEOTIDE SEQUENCE [LARGE SCALE GENOMIC DNA]</scope>
    <source>
        <strain evidence="2 4">DSM 2895</strain>
    </source>
</reference>
<dbReference type="OrthoDB" id="5146022at2"/>
<keyword evidence="1" id="KW-0812">Transmembrane</keyword>
<keyword evidence="1" id="KW-0472">Membrane</keyword>
<sequence length="290" mass="31564">MWTIAKLTWREILSKRIFHITLFMSFAFLLFYAIATYIAAQEATESVGGQAASTDFFLAQTFFATQILSVGLYFAAFVTALLAILSSVGSIAGEIESHQIDTLLARPLHRRTIVLGKFAGLGSLLILYAICLFLGVLVINQWLGGEFLRFEVTAVQVLQALAVFILPPLLLIAVALLFSSITTTVNGGIILIVLYGISFIGGFVEQLGVLMNKTALINIGVISSLLFPLDSLFRKMTVYLFDTAGDPMSFATQGLFGSLSMPSNAMLVYAALYGVAALWLSIRRFSSRDV</sequence>
<dbReference type="Proteomes" id="UP000037269">
    <property type="component" value="Unassembled WGS sequence"/>
</dbReference>
<organism evidence="2 4">
    <name type="scientific">Aneurinibacillus migulanus</name>
    <name type="common">Bacillus migulanus</name>
    <dbReference type="NCBI Taxonomy" id="47500"/>
    <lineage>
        <taxon>Bacteria</taxon>
        <taxon>Bacillati</taxon>
        <taxon>Bacillota</taxon>
        <taxon>Bacilli</taxon>
        <taxon>Bacillales</taxon>
        <taxon>Paenibacillaceae</taxon>
        <taxon>Aneurinibacillus group</taxon>
        <taxon>Aneurinibacillus</taxon>
    </lineage>
</organism>
<dbReference type="AlphaFoldDB" id="A0A0D1XVU4"/>
<dbReference type="Pfam" id="PF12679">
    <property type="entry name" value="ABC2_membrane_2"/>
    <property type="match status" value="1"/>
</dbReference>